<evidence type="ECO:0000313" key="2">
    <source>
        <dbReference type="Proteomes" id="UP000289841"/>
    </source>
</evidence>
<dbReference type="Proteomes" id="UP000289841">
    <property type="component" value="Chromosome"/>
</dbReference>
<dbReference type="SUPFAM" id="SSF81301">
    <property type="entry name" value="Nucleotidyltransferase"/>
    <property type="match status" value="1"/>
</dbReference>
<keyword evidence="1" id="KW-0808">Transferase</keyword>
<dbReference type="Gene3D" id="3.30.460.10">
    <property type="entry name" value="Beta Polymerase, domain 2"/>
    <property type="match status" value="1"/>
</dbReference>
<organism evidence="1 2">
    <name type="scientific">Haploplasma axanthum</name>
    <name type="common">Acholeplasma axanthum</name>
    <dbReference type="NCBI Taxonomy" id="29552"/>
    <lineage>
        <taxon>Bacteria</taxon>
        <taxon>Bacillati</taxon>
        <taxon>Mycoplasmatota</taxon>
        <taxon>Mollicutes</taxon>
        <taxon>Acholeplasmatales</taxon>
        <taxon>Acholeplasmataceae</taxon>
        <taxon>Haploplasma</taxon>
    </lineage>
</organism>
<dbReference type="InterPro" id="IPR043519">
    <property type="entry name" value="NT_sf"/>
</dbReference>
<protein>
    <submittedName>
        <fullName evidence="1">Dephospho-CoA kinase/protein folding accessory domain-containing protein</fullName>
    </submittedName>
</protein>
<dbReference type="KEGG" id="aaxa:NCTC10138_00946"/>
<sequence>MGNRHTNSERLSKQRMDVFMKKKLNEMTLEELWELFPISLVPHKTCWSEWFYEEKELLEDLLTNVKTLKIEHIGSTTISTIYAKNIVDILIEVENEDYIKTSNLLSNNGYIIMYQKENRAALNKGYTEDGFAEKVFHVHVRKKGDIDELYFRDYLIEYKEVAKDYEKLKLELWKRYEHDRDGYTDAKTEFITSITEKAKSLYHGRYWNYLIIAIYELLNRKNIYLYG</sequence>
<keyword evidence="1" id="KW-0418">Kinase</keyword>
<dbReference type="EMBL" id="LR215048">
    <property type="protein sequence ID" value="VEU80569.1"/>
    <property type="molecule type" value="Genomic_DNA"/>
</dbReference>
<dbReference type="AlphaFoldDB" id="A0A449BDP8"/>
<dbReference type="PANTHER" id="PTHR34822:SF1">
    <property type="entry name" value="GRPB FAMILY PROTEIN"/>
    <property type="match status" value="1"/>
</dbReference>
<dbReference type="InterPro" id="IPR007344">
    <property type="entry name" value="GrpB/CoaE"/>
</dbReference>
<name>A0A449BDP8_HAPAX</name>
<evidence type="ECO:0000313" key="1">
    <source>
        <dbReference type="EMBL" id="VEU80569.1"/>
    </source>
</evidence>
<dbReference type="GO" id="GO:0016301">
    <property type="term" value="F:kinase activity"/>
    <property type="evidence" value="ECO:0007669"/>
    <property type="project" value="UniProtKB-KW"/>
</dbReference>
<proteinExistence type="predicted"/>
<dbReference type="Pfam" id="PF04229">
    <property type="entry name" value="GrpB"/>
    <property type="match status" value="1"/>
</dbReference>
<reference evidence="1 2" key="1">
    <citation type="submission" date="2019-01" db="EMBL/GenBank/DDBJ databases">
        <authorList>
            <consortium name="Pathogen Informatics"/>
        </authorList>
    </citation>
    <scope>NUCLEOTIDE SEQUENCE [LARGE SCALE GENOMIC DNA]</scope>
    <source>
        <strain evidence="1 2">NCTC10138</strain>
    </source>
</reference>
<dbReference type="STRING" id="1278311.GCA_000428705_01204"/>
<accession>A0A449BDP8</accession>
<gene>
    <name evidence="1" type="ORF">NCTC10138_00946</name>
</gene>
<keyword evidence="2" id="KW-1185">Reference proteome</keyword>
<dbReference type="PANTHER" id="PTHR34822">
    <property type="entry name" value="GRPB DOMAIN PROTEIN (AFU_ORTHOLOGUE AFUA_1G01530)"/>
    <property type="match status" value="1"/>
</dbReference>